<dbReference type="OrthoDB" id="185373at2759"/>
<dbReference type="SUPFAM" id="SSF54631">
    <property type="entry name" value="CBS-domain pair"/>
    <property type="match status" value="1"/>
</dbReference>
<sequence length="601" mass="67135">MDSLIHSFLPSKSLPSTPTHSLIALSSSSYVPIRRRRGFRTTSPHKLNLKRLTSRIVHLTRRRQLPQILEEIEISKRRYGKLNTIAMNAVLEACVHCGDIDFALKVFDEMIKPEGCGVDTVTYGTLLKGLGKARRIDEAFQLLESVERGSAIGSPKLSAPLIYGLLNALVEAGDIRRANGLLARYGFFLRERGIFSITVYNLLMKGYISTGFPQGAIAMHDEMLRLGLKPDKLTYNTLISACVESKKLDMAMRFFKEMKDKAQEIGHSDLLPDIITYTTLLKGFGHAKDLISVQKIILEMKTCLGLFIDRTAYTAIVDALLYCSSTKGALCIFGEIIKQAGWNPYLRPKPHLYLSMMRAFAGRGDFNIVKSLHKRMWSDTAGTINPTVQEEADHLLMEAALNDGQVDLSIDFLSNIVMKWNGISWASRGGMVALRIEALLGFTKSMLTPYLIPQLFPGEPIETIMKPFEAARPLYGTMSLNKVIMRFFSDSVVPIIDDWGCCIGLLHREDCTELDAPVSTMMRSRPPYVTSTTSIAQVVDLLIEKRYPMVIVVNPNELDGTTAYLSSSLRAVGVFTFAQLCQFFTKQSKLPKPSSINLVDY</sequence>
<dbReference type="NCBIfam" id="TIGR00756">
    <property type="entry name" value="PPR"/>
    <property type="match status" value="4"/>
</dbReference>
<feature type="repeat" description="PPR" evidence="3">
    <location>
        <begin position="196"/>
        <end position="230"/>
    </location>
</feature>
<feature type="domain" description="CBS" evidence="4">
    <location>
        <begin position="521"/>
        <end position="590"/>
    </location>
</feature>
<dbReference type="InterPro" id="IPR000644">
    <property type="entry name" value="CBS_dom"/>
</dbReference>
<feature type="repeat" description="PPR" evidence="3">
    <location>
        <begin position="119"/>
        <end position="149"/>
    </location>
</feature>
<evidence type="ECO:0000313" key="6">
    <source>
        <dbReference type="Proteomes" id="UP000796880"/>
    </source>
</evidence>
<dbReference type="Gene3D" id="3.10.580.10">
    <property type="entry name" value="CBS-domain"/>
    <property type="match status" value="1"/>
</dbReference>
<accession>A0A8K0MIV4</accession>
<dbReference type="AlphaFoldDB" id="A0A8K0MIV4"/>
<keyword evidence="2" id="KW-0129">CBS domain</keyword>
<dbReference type="InterPro" id="IPR011990">
    <property type="entry name" value="TPR-like_helical_dom_sf"/>
</dbReference>
<dbReference type="Proteomes" id="UP000796880">
    <property type="component" value="Unassembled WGS sequence"/>
</dbReference>
<organism evidence="5 6">
    <name type="scientific">Rhamnella rubrinervis</name>
    <dbReference type="NCBI Taxonomy" id="2594499"/>
    <lineage>
        <taxon>Eukaryota</taxon>
        <taxon>Viridiplantae</taxon>
        <taxon>Streptophyta</taxon>
        <taxon>Embryophyta</taxon>
        <taxon>Tracheophyta</taxon>
        <taxon>Spermatophyta</taxon>
        <taxon>Magnoliopsida</taxon>
        <taxon>eudicotyledons</taxon>
        <taxon>Gunneridae</taxon>
        <taxon>Pentapetalae</taxon>
        <taxon>rosids</taxon>
        <taxon>fabids</taxon>
        <taxon>Rosales</taxon>
        <taxon>Rhamnaceae</taxon>
        <taxon>rhamnoid group</taxon>
        <taxon>Rhamneae</taxon>
        <taxon>Rhamnella</taxon>
    </lineage>
</organism>
<feature type="repeat" description="PPR" evidence="3">
    <location>
        <begin position="231"/>
        <end position="265"/>
    </location>
</feature>
<reference evidence="5" key="1">
    <citation type="submission" date="2020-03" db="EMBL/GenBank/DDBJ databases">
        <title>A high-quality chromosome-level genome assembly of a woody plant with both climbing and erect habits, Rhamnella rubrinervis.</title>
        <authorList>
            <person name="Lu Z."/>
            <person name="Yang Y."/>
            <person name="Zhu X."/>
            <person name="Sun Y."/>
        </authorList>
    </citation>
    <scope>NUCLEOTIDE SEQUENCE</scope>
    <source>
        <strain evidence="5">BYM</strain>
        <tissue evidence="5">Leaf</tissue>
    </source>
</reference>
<dbReference type="PROSITE" id="PS51375">
    <property type="entry name" value="PPR"/>
    <property type="match status" value="4"/>
</dbReference>
<dbReference type="Pfam" id="PF00571">
    <property type="entry name" value="CBS"/>
    <property type="match status" value="1"/>
</dbReference>
<evidence type="ECO:0000313" key="5">
    <source>
        <dbReference type="EMBL" id="KAF3447651.1"/>
    </source>
</evidence>
<dbReference type="Pfam" id="PF13812">
    <property type="entry name" value="PPR_3"/>
    <property type="match status" value="1"/>
</dbReference>
<gene>
    <name evidence="5" type="ORF">FNV43_RR12838</name>
</gene>
<dbReference type="InterPro" id="IPR046342">
    <property type="entry name" value="CBS_dom_sf"/>
</dbReference>
<name>A0A8K0MIV4_9ROSA</name>
<evidence type="ECO:0000256" key="1">
    <source>
        <dbReference type="ARBA" id="ARBA00022737"/>
    </source>
</evidence>
<evidence type="ECO:0000259" key="4">
    <source>
        <dbReference type="PROSITE" id="PS51371"/>
    </source>
</evidence>
<dbReference type="Pfam" id="PF13041">
    <property type="entry name" value="PPR_2"/>
    <property type="match status" value="2"/>
</dbReference>
<comment type="caution">
    <text evidence="5">The sequence shown here is derived from an EMBL/GenBank/DDBJ whole genome shotgun (WGS) entry which is preliminary data.</text>
</comment>
<feature type="repeat" description="PPR" evidence="3">
    <location>
        <begin position="83"/>
        <end position="113"/>
    </location>
</feature>
<evidence type="ECO:0000256" key="3">
    <source>
        <dbReference type="PROSITE-ProRule" id="PRU00708"/>
    </source>
</evidence>
<keyword evidence="1" id="KW-0677">Repeat</keyword>
<dbReference type="PROSITE" id="PS51371">
    <property type="entry name" value="CBS"/>
    <property type="match status" value="1"/>
</dbReference>
<dbReference type="PANTHER" id="PTHR47581">
    <property type="entry name" value="OS09G0431600 PROTEIN"/>
    <property type="match status" value="1"/>
</dbReference>
<proteinExistence type="predicted"/>
<dbReference type="EMBL" id="VOIH02000005">
    <property type="protein sequence ID" value="KAF3447651.1"/>
    <property type="molecule type" value="Genomic_DNA"/>
</dbReference>
<dbReference type="Gene3D" id="1.25.40.10">
    <property type="entry name" value="Tetratricopeptide repeat domain"/>
    <property type="match status" value="2"/>
</dbReference>
<keyword evidence="6" id="KW-1185">Reference proteome</keyword>
<dbReference type="PANTHER" id="PTHR47581:SF2">
    <property type="entry name" value="OS09G0431600 PROTEIN"/>
    <property type="match status" value="1"/>
</dbReference>
<evidence type="ECO:0000256" key="2">
    <source>
        <dbReference type="PROSITE-ProRule" id="PRU00703"/>
    </source>
</evidence>
<dbReference type="InterPro" id="IPR002885">
    <property type="entry name" value="PPR_rpt"/>
</dbReference>
<dbReference type="InterPro" id="IPR044781">
    <property type="entry name" value="At5g10690-like"/>
</dbReference>
<protein>
    <recommendedName>
        <fullName evidence="4">CBS domain-containing protein</fullName>
    </recommendedName>
</protein>